<evidence type="ECO:0000313" key="2">
    <source>
        <dbReference type="EMBL" id="ENH97585.1"/>
    </source>
</evidence>
<accession>N4WTD7</accession>
<evidence type="ECO:0000313" key="3">
    <source>
        <dbReference type="Proteomes" id="UP000012283"/>
    </source>
</evidence>
<protein>
    <recommendedName>
        <fullName evidence="1">WCX domain-containing protein</fullName>
    </recommendedName>
</protein>
<dbReference type="STRING" id="1308866.J416_06223"/>
<dbReference type="PATRIC" id="fig|1308866.3.peg.1259"/>
<sequence length="78" mass="9070">MSHRVKESIFSEDQQIEELDHYAIRFKATLNGKQSIKKWILGMGINAEVIAPESLKEEIKAELQMMLKMYMKSQDTPI</sequence>
<reference evidence="2 3" key="1">
    <citation type="submission" date="2013-03" db="EMBL/GenBank/DDBJ databases">
        <title>Draft genome sequence of Gracibacillus halophilus YIM-C55.5, a moderately halophilic and thermophilic organism from the Xiaochaidamu salt lake.</title>
        <authorList>
            <person name="Sugumar T."/>
            <person name="Polireddy D.R."/>
            <person name="Antony A."/>
            <person name="Madhava Y.R."/>
            <person name="Sivakumar N."/>
        </authorList>
    </citation>
    <scope>NUCLEOTIDE SEQUENCE [LARGE SCALE GENOMIC DNA]</scope>
    <source>
        <strain evidence="2 3">YIM-C55.5</strain>
    </source>
</reference>
<proteinExistence type="predicted"/>
<dbReference type="eggNOG" id="COG2378">
    <property type="taxonomic scope" value="Bacteria"/>
</dbReference>
<dbReference type="AlphaFoldDB" id="N4WTD7"/>
<dbReference type="EMBL" id="APML01000019">
    <property type="protein sequence ID" value="ENH97585.1"/>
    <property type="molecule type" value="Genomic_DNA"/>
</dbReference>
<dbReference type="Pfam" id="PF25583">
    <property type="entry name" value="WCX"/>
    <property type="match status" value="1"/>
</dbReference>
<gene>
    <name evidence="2" type="ORF">J416_06223</name>
</gene>
<keyword evidence="3" id="KW-1185">Reference proteome</keyword>
<dbReference type="InterPro" id="IPR057727">
    <property type="entry name" value="WCX_dom"/>
</dbReference>
<name>N4WTD7_9BACI</name>
<comment type="caution">
    <text evidence="2">The sequence shown here is derived from an EMBL/GenBank/DDBJ whole genome shotgun (WGS) entry which is preliminary data.</text>
</comment>
<dbReference type="Proteomes" id="UP000012283">
    <property type="component" value="Unassembled WGS sequence"/>
</dbReference>
<evidence type="ECO:0000259" key="1">
    <source>
        <dbReference type="Pfam" id="PF25583"/>
    </source>
</evidence>
<organism evidence="2 3">
    <name type="scientific">Gracilibacillus halophilus YIM-C55.5</name>
    <dbReference type="NCBI Taxonomy" id="1308866"/>
    <lineage>
        <taxon>Bacteria</taxon>
        <taxon>Bacillati</taxon>
        <taxon>Bacillota</taxon>
        <taxon>Bacilli</taxon>
        <taxon>Bacillales</taxon>
        <taxon>Bacillaceae</taxon>
        <taxon>Gracilibacillus</taxon>
    </lineage>
</organism>
<feature type="domain" description="WCX" evidence="1">
    <location>
        <begin position="3"/>
        <end position="67"/>
    </location>
</feature>